<dbReference type="PANTHER" id="PTHR12773">
    <property type="entry name" value="UPF0315 PROTEIN-RELATED"/>
    <property type="match status" value="1"/>
</dbReference>
<evidence type="ECO:0000313" key="3">
    <source>
        <dbReference type="Proteomes" id="UP000278143"/>
    </source>
</evidence>
<accession>A0A4P9Z8N9</accession>
<dbReference type="Gene3D" id="2.20.25.10">
    <property type="match status" value="1"/>
</dbReference>
<dbReference type="Pfam" id="PF03966">
    <property type="entry name" value="Trm112p"/>
    <property type="match status" value="1"/>
</dbReference>
<evidence type="ECO:0000313" key="2">
    <source>
        <dbReference type="EMBL" id="RKP28110.1"/>
    </source>
</evidence>
<dbReference type="GO" id="GO:0030488">
    <property type="term" value="P:tRNA methylation"/>
    <property type="evidence" value="ECO:0007669"/>
    <property type="project" value="TreeGrafter"/>
</dbReference>
<evidence type="ECO:0000256" key="1">
    <source>
        <dbReference type="ARBA" id="ARBA00007980"/>
    </source>
</evidence>
<dbReference type="SUPFAM" id="SSF158997">
    <property type="entry name" value="Trm112p-like"/>
    <property type="match status" value="1"/>
</dbReference>
<protein>
    <recommendedName>
        <fullName evidence="4">Trm112p-domain-containing protein</fullName>
    </recommendedName>
</protein>
<sequence length="123" mass="13999">MRLLTHNMLQCHARGCTTRNYPLRFEEVRLDTEEKTEVNPDFIMGMLPKLDWAALRTTAMQLGMTELPEQAPDTTMDEATIHALHAILLDTRVMEGKMVCDGCGHVYRIKDGVANMLLTEHEV</sequence>
<dbReference type="PANTHER" id="PTHR12773:SF0">
    <property type="entry name" value="MULTIFUNCTIONAL METHYLTRANSFERASE SUBUNIT TRM112-LIKE PROTEIN"/>
    <property type="match status" value="1"/>
</dbReference>
<keyword evidence="3" id="KW-1185">Reference proteome</keyword>
<organism evidence="2 3">
    <name type="scientific">Syncephalis pseudoplumigaleata</name>
    <dbReference type="NCBI Taxonomy" id="1712513"/>
    <lineage>
        <taxon>Eukaryota</taxon>
        <taxon>Fungi</taxon>
        <taxon>Fungi incertae sedis</taxon>
        <taxon>Zoopagomycota</taxon>
        <taxon>Zoopagomycotina</taxon>
        <taxon>Zoopagomycetes</taxon>
        <taxon>Zoopagales</taxon>
        <taxon>Piptocephalidaceae</taxon>
        <taxon>Syncephalis</taxon>
    </lineage>
</organism>
<dbReference type="AlphaFoldDB" id="A0A4P9Z8N9"/>
<reference evidence="3" key="1">
    <citation type="journal article" date="2018" name="Nat. Microbiol.">
        <title>Leveraging single-cell genomics to expand the fungal tree of life.</title>
        <authorList>
            <person name="Ahrendt S.R."/>
            <person name="Quandt C.A."/>
            <person name="Ciobanu D."/>
            <person name="Clum A."/>
            <person name="Salamov A."/>
            <person name="Andreopoulos B."/>
            <person name="Cheng J.F."/>
            <person name="Woyke T."/>
            <person name="Pelin A."/>
            <person name="Henrissat B."/>
            <person name="Reynolds N.K."/>
            <person name="Benny G.L."/>
            <person name="Smith M.E."/>
            <person name="James T.Y."/>
            <person name="Grigoriev I.V."/>
        </authorList>
    </citation>
    <scope>NUCLEOTIDE SEQUENCE [LARGE SCALE GENOMIC DNA]</scope>
    <source>
        <strain evidence="3">Benny S71-1</strain>
    </source>
</reference>
<name>A0A4P9Z8N9_9FUNG</name>
<dbReference type="Proteomes" id="UP000278143">
    <property type="component" value="Unassembled WGS sequence"/>
</dbReference>
<dbReference type="EMBL" id="KZ989118">
    <property type="protein sequence ID" value="RKP28110.1"/>
    <property type="molecule type" value="Genomic_DNA"/>
</dbReference>
<dbReference type="InterPro" id="IPR005651">
    <property type="entry name" value="Trm112-like"/>
</dbReference>
<proteinExistence type="inferred from homology"/>
<dbReference type="InterPro" id="IPR039127">
    <property type="entry name" value="Trm112"/>
</dbReference>
<evidence type="ECO:0008006" key="4">
    <source>
        <dbReference type="Google" id="ProtNLM"/>
    </source>
</evidence>
<dbReference type="GO" id="GO:0070476">
    <property type="term" value="P:rRNA (guanine-N7)-methylation"/>
    <property type="evidence" value="ECO:0007669"/>
    <property type="project" value="TreeGrafter"/>
</dbReference>
<dbReference type="GO" id="GO:0046982">
    <property type="term" value="F:protein heterodimerization activity"/>
    <property type="evidence" value="ECO:0007669"/>
    <property type="project" value="InterPro"/>
</dbReference>
<comment type="similarity">
    <text evidence="1">Belongs to the TRM112 family.</text>
</comment>
<gene>
    <name evidence="2" type="ORF">SYNPS1DRAFT_11705</name>
</gene>
<dbReference type="OrthoDB" id="2187549at2759"/>